<sequence length="353" mass="39474">MGSSALALLLLLISILHAGFTRGHKPTVTVTPVSAVFTGETVNLTCVIESYSDWTYEWYKDYIKLQSDGHYPVNRDTLTIRGAAESDQGQYWCRGLKNEGSTDYSEVVHLSVKASPRSTVTVTPDSAVFTGETVNLTCVIESDHSDWTYEWYTDRNSVKLQSDGHYTVNRDTLTIRGAAESDQGQYWCRGQRSERPNSSQSTSAVNLSLKADFYKDGSLIQNQTGEMSIPTVSKSDEGFYYCETKRGESPHSWISVRALSSSPLVVGVSVGLTVFLLLILLVLLLRHKKKRDQDRNNPVPTRSGEYQLVNFPLQSEPVSDVTYSEVVVKKQQSMDKADIMPESTNVTYSEIRY</sequence>
<evidence type="ECO:0000313" key="2">
    <source>
        <dbReference type="RefSeq" id="XP_073764099.1"/>
    </source>
</evidence>
<dbReference type="Proteomes" id="UP000000437">
    <property type="component" value="Chromosome 7"/>
</dbReference>
<reference evidence="2" key="1">
    <citation type="submission" date="2025-08" db="UniProtKB">
        <authorList>
            <consortium name="RefSeq"/>
        </authorList>
    </citation>
    <scope>IDENTIFICATION</scope>
    <source>
        <strain evidence="2">Tuebingen</strain>
        <tissue evidence="2">Fibroblasts and whole tissue</tissue>
    </source>
</reference>
<evidence type="ECO:0000313" key="1">
    <source>
        <dbReference type="Proteomes" id="UP000000437"/>
    </source>
</evidence>
<gene>
    <name evidence="2" type="primary">LOC110439918</name>
</gene>
<protein>
    <submittedName>
        <fullName evidence="2">Junctional adhesion molecule A-like isoform X1</fullName>
    </submittedName>
</protein>
<organism evidence="1 2">
    <name type="scientific">Danio rerio</name>
    <name type="common">Zebrafish</name>
    <name type="synonym">Brachydanio rerio</name>
    <dbReference type="NCBI Taxonomy" id="7955"/>
    <lineage>
        <taxon>Eukaryota</taxon>
        <taxon>Metazoa</taxon>
        <taxon>Chordata</taxon>
        <taxon>Craniata</taxon>
        <taxon>Vertebrata</taxon>
        <taxon>Euteleostomi</taxon>
        <taxon>Actinopterygii</taxon>
        <taxon>Neopterygii</taxon>
        <taxon>Teleostei</taxon>
        <taxon>Ostariophysi</taxon>
        <taxon>Cypriniformes</taxon>
        <taxon>Danionidae</taxon>
        <taxon>Danioninae</taxon>
        <taxon>Danio</taxon>
    </lineage>
</organism>
<name>A0AC58G308_DANRE</name>
<dbReference type="RefSeq" id="XP_073764099.1">
    <property type="nucleotide sequence ID" value="XM_073907998.1"/>
</dbReference>
<keyword evidence="1" id="KW-1185">Reference proteome</keyword>
<accession>A0AC58G308</accession>
<proteinExistence type="predicted"/>